<organism evidence="3 4">
    <name type="scientific">Sorangium cellulosum</name>
    <name type="common">Polyangium cellulosum</name>
    <dbReference type="NCBI Taxonomy" id="56"/>
    <lineage>
        <taxon>Bacteria</taxon>
        <taxon>Pseudomonadati</taxon>
        <taxon>Myxococcota</taxon>
        <taxon>Polyangia</taxon>
        <taxon>Polyangiales</taxon>
        <taxon>Polyangiaceae</taxon>
        <taxon>Sorangium</taxon>
    </lineage>
</organism>
<feature type="domain" description="YCII-related" evidence="2">
    <location>
        <begin position="4"/>
        <end position="85"/>
    </location>
</feature>
<evidence type="ECO:0000313" key="3">
    <source>
        <dbReference type="EMBL" id="KYF70685.1"/>
    </source>
</evidence>
<sequence length="102" mass="11510">MYAIAIIRYRRPLDEVLKVVDEHRAYLKRLLDQGTLLASGPFDPRHGGALLLRVPDEAVVATLDQIRDSDPFTQKGVAQYELLPWAPVLGKEELDKVFSRPA</sequence>
<dbReference type="Proteomes" id="UP000075260">
    <property type="component" value="Unassembled WGS sequence"/>
</dbReference>
<comment type="similarity">
    <text evidence="1">Belongs to the YciI family.</text>
</comment>
<accession>A0A150QRP2</accession>
<dbReference type="AlphaFoldDB" id="A0A150QRP2"/>
<dbReference type="PANTHER" id="PTHR37828">
    <property type="entry name" value="GSR2449 PROTEIN"/>
    <property type="match status" value="1"/>
</dbReference>
<evidence type="ECO:0000313" key="4">
    <source>
        <dbReference type="Proteomes" id="UP000075260"/>
    </source>
</evidence>
<dbReference type="Pfam" id="PF03795">
    <property type="entry name" value="YCII"/>
    <property type="match status" value="1"/>
</dbReference>
<dbReference type="InterPro" id="IPR005545">
    <property type="entry name" value="YCII"/>
</dbReference>
<protein>
    <recommendedName>
        <fullName evidence="2">YCII-related domain-containing protein</fullName>
    </recommendedName>
</protein>
<dbReference type="OrthoDB" id="9814407at2"/>
<gene>
    <name evidence="3" type="ORF">BE15_45835</name>
</gene>
<name>A0A150QRP2_SORCE</name>
<dbReference type="PANTHER" id="PTHR37828:SF1">
    <property type="entry name" value="YCII-RELATED DOMAIN-CONTAINING PROTEIN"/>
    <property type="match status" value="1"/>
</dbReference>
<dbReference type="EMBL" id="JEMA01000381">
    <property type="protein sequence ID" value="KYF70685.1"/>
    <property type="molecule type" value="Genomic_DNA"/>
</dbReference>
<comment type="caution">
    <text evidence="3">The sequence shown here is derived from an EMBL/GenBank/DDBJ whole genome shotgun (WGS) entry which is preliminary data.</text>
</comment>
<dbReference type="InterPro" id="IPR011008">
    <property type="entry name" value="Dimeric_a/b-barrel"/>
</dbReference>
<evidence type="ECO:0000256" key="1">
    <source>
        <dbReference type="ARBA" id="ARBA00007689"/>
    </source>
</evidence>
<evidence type="ECO:0000259" key="2">
    <source>
        <dbReference type="Pfam" id="PF03795"/>
    </source>
</evidence>
<dbReference type="Gene3D" id="3.30.70.1060">
    <property type="entry name" value="Dimeric alpha+beta barrel"/>
    <property type="match status" value="1"/>
</dbReference>
<reference evidence="3 4" key="1">
    <citation type="submission" date="2014-02" db="EMBL/GenBank/DDBJ databases">
        <title>The small core and large imbalanced accessory genome model reveals a collaborative survival strategy of Sorangium cellulosum strains in nature.</title>
        <authorList>
            <person name="Han K."/>
            <person name="Peng R."/>
            <person name="Blom J."/>
            <person name="Li Y.-Z."/>
        </authorList>
    </citation>
    <scope>NUCLEOTIDE SEQUENCE [LARGE SCALE GENOMIC DNA]</scope>
    <source>
        <strain evidence="3 4">So0008-312</strain>
    </source>
</reference>
<proteinExistence type="inferred from homology"/>
<dbReference type="SUPFAM" id="SSF54909">
    <property type="entry name" value="Dimeric alpha+beta barrel"/>
    <property type="match status" value="1"/>
</dbReference>
<dbReference type="RefSeq" id="WP_061607479.1">
    <property type="nucleotide sequence ID" value="NZ_JEMA01000381.1"/>
</dbReference>